<organism evidence="1">
    <name type="scientific">Oryza punctata</name>
    <name type="common">Red rice</name>
    <dbReference type="NCBI Taxonomy" id="4537"/>
    <lineage>
        <taxon>Eukaryota</taxon>
        <taxon>Viridiplantae</taxon>
        <taxon>Streptophyta</taxon>
        <taxon>Embryophyta</taxon>
        <taxon>Tracheophyta</taxon>
        <taxon>Spermatophyta</taxon>
        <taxon>Magnoliopsida</taxon>
        <taxon>Liliopsida</taxon>
        <taxon>Poales</taxon>
        <taxon>Poaceae</taxon>
        <taxon>BOP clade</taxon>
        <taxon>Oryzoideae</taxon>
        <taxon>Oryzeae</taxon>
        <taxon>Oryzinae</taxon>
        <taxon>Oryza</taxon>
    </lineage>
</organism>
<dbReference type="HOGENOM" id="CLU_3385566_0_0_1"/>
<evidence type="ECO:0000313" key="2">
    <source>
        <dbReference type="Proteomes" id="UP000026962"/>
    </source>
</evidence>
<keyword evidence="2" id="KW-1185">Reference proteome</keyword>
<evidence type="ECO:0000313" key="1">
    <source>
        <dbReference type="EnsemblPlants" id="OPUNC02G12270.1"/>
    </source>
</evidence>
<accession>A0A0E0JYY1</accession>
<proteinExistence type="predicted"/>
<dbReference type="Gramene" id="OPUNC02G12270.1">
    <property type="protein sequence ID" value="OPUNC02G12270.1"/>
    <property type="gene ID" value="OPUNC02G12270"/>
</dbReference>
<dbReference type="AlphaFoldDB" id="A0A0E0JYY1"/>
<name>A0A0E0JYY1_ORYPU</name>
<dbReference type="Proteomes" id="UP000026962">
    <property type="component" value="Chromosome 2"/>
</dbReference>
<sequence length="33" mass="3687">MACPPNSGIIHPPIEGFIYGVSKDQKIFKVPFR</sequence>
<protein>
    <submittedName>
        <fullName evidence="1">Uncharacterized protein</fullName>
    </submittedName>
</protein>
<dbReference type="EnsemblPlants" id="OPUNC02G12270.1">
    <property type="protein sequence ID" value="OPUNC02G12270.1"/>
    <property type="gene ID" value="OPUNC02G12270"/>
</dbReference>
<reference evidence="1" key="2">
    <citation type="submission" date="2018-05" db="EMBL/GenBank/DDBJ databases">
        <title>OpunRS2 (Oryza punctata Reference Sequence Version 2).</title>
        <authorList>
            <person name="Zhang J."/>
            <person name="Kudrna D."/>
            <person name="Lee S."/>
            <person name="Talag J."/>
            <person name="Welchert J."/>
            <person name="Wing R.A."/>
        </authorList>
    </citation>
    <scope>NUCLEOTIDE SEQUENCE [LARGE SCALE GENOMIC DNA]</scope>
</reference>
<reference evidence="1" key="1">
    <citation type="submission" date="2015-04" db="UniProtKB">
        <authorList>
            <consortium name="EnsemblPlants"/>
        </authorList>
    </citation>
    <scope>IDENTIFICATION</scope>
</reference>